<feature type="region of interest" description="Disordered" evidence="1">
    <location>
        <begin position="1"/>
        <end position="21"/>
    </location>
</feature>
<evidence type="ECO:0000256" key="2">
    <source>
        <dbReference type="SAM" id="Phobius"/>
    </source>
</evidence>
<reference evidence="3" key="1">
    <citation type="submission" date="2023-06" db="EMBL/GenBank/DDBJ databases">
        <authorList>
            <consortium name="Lawrence Berkeley National Laboratory"/>
            <person name="Ahrendt S."/>
            <person name="Sahu N."/>
            <person name="Indic B."/>
            <person name="Wong-Bajracharya J."/>
            <person name="Merenyi Z."/>
            <person name="Ke H.-M."/>
            <person name="Monk M."/>
            <person name="Kocsube S."/>
            <person name="Drula E."/>
            <person name="Lipzen A."/>
            <person name="Balint B."/>
            <person name="Henrissat B."/>
            <person name="Andreopoulos B."/>
            <person name="Martin F.M."/>
            <person name="Harder C.B."/>
            <person name="Rigling D."/>
            <person name="Ford K.L."/>
            <person name="Foster G.D."/>
            <person name="Pangilinan J."/>
            <person name="Papanicolaou A."/>
            <person name="Barry K."/>
            <person name="LaButti K."/>
            <person name="Viragh M."/>
            <person name="Koriabine M."/>
            <person name="Yan M."/>
            <person name="Riley R."/>
            <person name="Champramary S."/>
            <person name="Plett K.L."/>
            <person name="Tsai I.J."/>
            <person name="Slot J."/>
            <person name="Sipos G."/>
            <person name="Plett J."/>
            <person name="Nagy L.G."/>
            <person name="Grigoriev I.V."/>
        </authorList>
    </citation>
    <scope>NUCLEOTIDE SEQUENCE</scope>
    <source>
        <strain evidence="3">HWK02</strain>
    </source>
</reference>
<dbReference type="EMBL" id="JAUEPU010000034">
    <property type="protein sequence ID" value="KAK0490181.1"/>
    <property type="molecule type" value="Genomic_DNA"/>
</dbReference>
<evidence type="ECO:0000256" key="1">
    <source>
        <dbReference type="SAM" id="MobiDB-lite"/>
    </source>
</evidence>
<proteinExistence type="predicted"/>
<feature type="compositionally biased region" description="Polar residues" evidence="1">
    <location>
        <begin position="1"/>
        <end position="11"/>
    </location>
</feature>
<sequence>MTPYGDTSTGASKNGSKNGGSSSLFHRCKVPLATRCSIIRGTVNFACAFAFMRLCVCIFGHAWEKTRGRRHSQSDYLFPTTMKLPNEERTLIFPGPDFDEDEWQEWFQAREEEDNVKKQAHGPVLKPWMIYPGSVRKFWSLELQRTRFRMVVQK</sequence>
<gene>
    <name evidence="3" type="ORF">EDD18DRAFT_1109728</name>
</gene>
<feature type="transmembrane region" description="Helical" evidence="2">
    <location>
        <begin position="43"/>
        <end position="63"/>
    </location>
</feature>
<dbReference type="AlphaFoldDB" id="A0AA39TI95"/>
<evidence type="ECO:0000313" key="3">
    <source>
        <dbReference type="EMBL" id="KAK0490181.1"/>
    </source>
</evidence>
<keyword evidence="2" id="KW-1133">Transmembrane helix</keyword>
<comment type="caution">
    <text evidence="3">The sequence shown here is derived from an EMBL/GenBank/DDBJ whole genome shotgun (WGS) entry which is preliminary data.</text>
</comment>
<protein>
    <submittedName>
        <fullName evidence="3">Uncharacterized protein</fullName>
    </submittedName>
</protein>
<name>A0AA39TI95_9AGAR</name>
<keyword evidence="4" id="KW-1185">Reference proteome</keyword>
<dbReference type="Proteomes" id="UP001175228">
    <property type="component" value="Unassembled WGS sequence"/>
</dbReference>
<keyword evidence="2" id="KW-0472">Membrane</keyword>
<organism evidence="3 4">
    <name type="scientific">Armillaria luteobubalina</name>
    <dbReference type="NCBI Taxonomy" id="153913"/>
    <lineage>
        <taxon>Eukaryota</taxon>
        <taxon>Fungi</taxon>
        <taxon>Dikarya</taxon>
        <taxon>Basidiomycota</taxon>
        <taxon>Agaricomycotina</taxon>
        <taxon>Agaricomycetes</taxon>
        <taxon>Agaricomycetidae</taxon>
        <taxon>Agaricales</taxon>
        <taxon>Marasmiineae</taxon>
        <taxon>Physalacriaceae</taxon>
        <taxon>Armillaria</taxon>
    </lineage>
</organism>
<evidence type="ECO:0000313" key="4">
    <source>
        <dbReference type="Proteomes" id="UP001175228"/>
    </source>
</evidence>
<accession>A0AA39TI95</accession>
<keyword evidence="2" id="KW-0812">Transmembrane</keyword>
<feature type="compositionally biased region" description="Low complexity" evidence="1">
    <location>
        <begin position="12"/>
        <end position="21"/>
    </location>
</feature>